<dbReference type="GO" id="GO:0071949">
    <property type="term" value="F:FAD binding"/>
    <property type="evidence" value="ECO:0007669"/>
    <property type="project" value="InterPro"/>
</dbReference>
<dbReference type="Pfam" id="PF01494">
    <property type="entry name" value="FAD_binding_3"/>
    <property type="match status" value="1"/>
</dbReference>
<evidence type="ECO:0000256" key="2">
    <source>
        <dbReference type="ARBA" id="ARBA00022630"/>
    </source>
</evidence>
<organism evidence="5 6">
    <name type="scientific">Mucilaginibacter yixingensis</name>
    <dbReference type="NCBI Taxonomy" id="1295612"/>
    <lineage>
        <taxon>Bacteria</taxon>
        <taxon>Pseudomonadati</taxon>
        <taxon>Bacteroidota</taxon>
        <taxon>Sphingobacteriia</taxon>
        <taxon>Sphingobacteriales</taxon>
        <taxon>Sphingobacteriaceae</taxon>
        <taxon>Mucilaginibacter</taxon>
    </lineage>
</organism>
<protein>
    <submittedName>
        <fullName evidence="5">2-polyprenyl-6-methoxyphenol hydroxylase-like FAD-dependent oxidoreductase</fullName>
    </submittedName>
</protein>
<dbReference type="OrthoDB" id="9766816at2"/>
<dbReference type="PRINTS" id="PR00420">
    <property type="entry name" value="RNGMNOXGNASE"/>
</dbReference>
<dbReference type="InterPro" id="IPR036188">
    <property type="entry name" value="FAD/NAD-bd_sf"/>
</dbReference>
<name>A0A2T5J5D8_9SPHI</name>
<evidence type="ECO:0000256" key="1">
    <source>
        <dbReference type="ARBA" id="ARBA00001974"/>
    </source>
</evidence>
<proteinExistence type="predicted"/>
<dbReference type="InterPro" id="IPR050641">
    <property type="entry name" value="RIFMO-like"/>
</dbReference>
<dbReference type="InterPro" id="IPR002938">
    <property type="entry name" value="FAD-bd"/>
</dbReference>
<comment type="caution">
    <text evidence="5">The sequence shown here is derived from an EMBL/GenBank/DDBJ whole genome shotgun (WGS) entry which is preliminary data.</text>
</comment>
<evidence type="ECO:0000259" key="4">
    <source>
        <dbReference type="Pfam" id="PF01494"/>
    </source>
</evidence>
<reference evidence="5 6" key="1">
    <citation type="submission" date="2018-04" db="EMBL/GenBank/DDBJ databases">
        <title>Genomic Encyclopedia of Archaeal and Bacterial Type Strains, Phase II (KMG-II): from individual species to whole genera.</title>
        <authorList>
            <person name="Goeker M."/>
        </authorList>
    </citation>
    <scope>NUCLEOTIDE SEQUENCE [LARGE SCALE GENOMIC DNA]</scope>
    <source>
        <strain evidence="5 6">DSM 26809</strain>
    </source>
</reference>
<keyword evidence="3" id="KW-0274">FAD</keyword>
<evidence type="ECO:0000313" key="6">
    <source>
        <dbReference type="Proteomes" id="UP000244168"/>
    </source>
</evidence>
<accession>A0A2T5J5D8</accession>
<dbReference type="GO" id="GO:0016709">
    <property type="term" value="F:oxidoreductase activity, acting on paired donors, with incorporation or reduction of molecular oxygen, NAD(P)H as one donor, and incorporation of one atom of oxygen"/>
    <property type="evidence" value="ECO:0007669"/>
    <property type="project" value="UniProtKB-ARBA"/>
</dbReference>
<sequence>MKITAQHTQVLIIGAGPSGLMMAAQLLRYGIQPLIIDSKQGPTTHSKALAVQARSMEIYRQMGIADKVKQEGRPAMGVEICLYGEPRAQVRLDQVEGADTPYPYVLMYPQSRNERALLDYLTQNCCPVYWNTTFESISQTREQATVVLEADGESQTITADWVVAADGARSPVRKQLNISFGGDTYKNLFYLIDGKLNIHFDSDLVRLFLSDKGLAGFFPLPGDPDYFRIVGSLPKQYQDREDELSLEEVTPWLKQITGQAFEVTDCRWIDTYKLHHRMAEHFRSGRCFLIGDAAHIHSPVGGQGMNTGLQDAYNLAWKLAGVVNGQSKPRVLDSYADERMPVAKRLLNSTDRVFKFAMSSNPLSRFFKKHVMIRLLNYVWDKGGVRKLFFKTVSQTGINYRDSKLSLHLSHAKSIKAGDRLPCLSIYDEKKQITTDLHEWCAKPGFTLILMGKVIEEELFIVAKWLTQHYTGLINFYYLPPSEKNQQVFDAFEINKGQHKSMLIRPDMHIGYLNDAIDLDRMDRYLKEIF</sequence>
<keyword evidence="6" id="KW-1185">Reference proteome</keyword>
<comment type="cofactor">
    <cofactor evidence="1">
        <name>FAD</name>
        <dbReference type="ChEBI" id="CHEBI:57692"/>
    </cofactor>
</comment>
<dbReference type="PANTHER" id="PTHR43004:SF19">
    <property type="entry name" value="BINDING MONOOXYGENASE, PUTATIVE (JCVI)-RELATED"/>
    <property type="match status" value="1"/>
</dbReference>
<dbReference type="SUPFAM" id="SSF51905">
    <property type="entry name" value="FAD/NAD(P)-binding domain"/>
    <property type="match status" value="1"/>
</dbReference>
<dbReference type="EMBL" id="QAOQ01000009">
    <property type="protein sequence ID" value="PTQ93190.1"/>
    <property type="molecule type" value="Genomic_DNA"/>
</dbReference>
<evidence type="ECO:0000256" key="3">
    <source>
        <dbReference type="ARBA" id="ARBA00022827"/>
    </source>
</evidence>
<dbReference type="PANTHER" id="PTHR43004">
    <property type="entry name" value="TRK SYSTEM POTASSIUM UPTAKE PROTEIN"/>
    <property type="match status" value="1"/>
</dbReference>
<gene>
    <name evidence="5" type="ORF">C8P68_10962</name>
</gene>
<dbReference type="Gene3D" id="3.30.70.2450">
    <property type="match status" value="1"/>
</dbReference>
<dbReference type="Proteomes" id="UP000244168">
    <property type="component" value="Unassembled WGS sequence"/>
</dbReference>
<dbReference type="Gene3D" id="3.50.50.60">
    <property type="entry name" value="FAD/NAD(P)-binding domain"/>
    <property type="match status" value="1"/>
</dbReference>
<dbReference type="RefSeq" id="WP_107831016.1">
    <property type="nucleotide sequence ID" value="NZ_CP160205.1"/>
</dbReference>
<keyword evidence="2" id="KW-0285">Flavoprotein</keyword>
<feature type="domain" description="FAD-binding" evidence="4">
    <location>
        <begin position="8"/>
        <end position="348"/>
    </location>
</feature>
<evidence type="ECO:0000313" key="5">
    <source>
        <dbReference type="EMBL" id="PTQ93190.1"/>
    </source>
</evidence>
<dbReference type="AlphaFoldDB" id="A0A2T5J5D8"/>